<evidence type="ECO:0000256" key="1">
    <source>
        <dbReference type="ARBA" id="ARBA00023015"/>
    </source>
</evidence>
<dbReference type="GO" id="GO:0043200">
    <property type="term" value="P:response to amino acid"/>
    <property type="evidence" value="ECO:0007669"/>
    <property type="project" value="TreeGrafter"/>
</dbReference>
<dbReference type="Proteomes" id="UP000265614">
    <property type="component" value="Unassembled WGS sequence"/>
</dbReference>
<dbReference type="PROSITE" id="PS50956">
    <property type="entry name" value="HTH_ASNC_2"/>
    <property type="match status" value="1"/>
</dbReference>
<organism evidence="5 6">
    <name type="scientific">Vallicoccus soli</name>
    <dbReference type="NCBI Taxonomy" id="2339232"/>
    <lineage>
        <taxon>Bacteria</taxon>
        <taxon>Bacillati</taxon>
        <taxon>Actinomycetota</taxon>
        <taxon>Actinomycetes</taxon>
        <taxon>Motilibacterales</taxon>
        <taxon>Vallicoccaceae</taxon>
        <taxon>Vallicoccus</taxon>
    </lineage>
</organism>
<dbReference type="SMART" id="SM00344">
    <property type="entry name" value="HTH_ASNC"/>
    <property type="match status" value="1"/>
</dbReference>
<evidence type="ECO:0000259" key="4">
    <source>
        <dbReference type="PROSITE" id="PS50956"/>
    </source>
</evidence>
<comment type="caution">
    <text evidence="5">The sequence shown here is derived from an EMBL/GenBank/DDBJ whole genome shotgun (WGS) entry which is preliminary data.</text>
</comment>
<dbReference type="SUPFAM" id="SSF46785">
    <property type="entry name" value="Winged helix' DNA-binding domain"/>
    <property type="match status" value="1"/>
</dbReference>
<evidence type="ECO:0000313" key="5">
    <source>
        <dbReference type="EMBL" id="RJK95982.1"/>
    </source>
</evidence>
<dbReference type="Pfam" id="PF01037">
    <property type="entry name" value="AsnC_trans_reg"/>
    <property type="match status" value="1"/>
</dbReference>
<protein>
    <submittedName>
        <fullName evidence="5">Lrp/AsnC family transcriptional regulator</fullName>
    </submittedName>
</protein>
<dbReference type="Pfam" id="PF13412">
    <property type="entry name" value="HTH_24"/>
    <property type="match status" value="1"/>
</dbReference>
<gene>
    <name evidence="5" type="ORF">D5H78_10400</name>
</gene>
<dbReference type="AlphaFoldDB" id="A0A3A3YYS2"/>
<dbReference type="Gene3D" id="3.30.70.920">
    <property type="match status" value="1"/>
</dbReference>
<dbReference type="Gene3D" id="1.10.10.10">
    <property type="entry name" value="Winged helix-like DNA-binding domain superfamily/Winged helix DNA-binding domain"/>
    <property type="match status" value="1"/>
</dbReference>
<sequence>MDLDDVDRGIVDALRADARLSMRALAARLHVSRATVYARLQRLEAEGVITGYHAAVDPQQYGHGLTAYVYLKVSQHSWKDLRERVLAVPEVHHGALLSGEHDMVLLVRTRDAASLRDLVLGRLQEMPEVESTQTVLVFDELVPGRGSPP</sequence>
<dbReference type="InterPro" id="IPR019887">
    <property type="entry name" value="Tscrpt_reg_AsnC/Lrp_C"/>
</dbReference>
<reference evidence="5 6" key="1">
    <citation type="submission" date="2018-09" db="EMBL/GenBank/DDBJ databases">
        <title>YIM 75000 draft genome.</title>
        <authorList>
            <person name="Tang S."/>
            <person name="Feng Y."/>
        </authorList>
    </citation>
    <scope>NUCLEOTIDE SEQUENCE [LARGE SCALE GENOMIC DNA]</scope>
    <source>
        <strain evidence="5 6">YIM 75000</strain>
    </source>
</reference>
<keyword evidence="3" id="KW-0804">Transcription</keyword>
<proteinExistence type="predicted"/>
<dbReference type="GO" id="GO:0005829">
    <property type="term" value="C:cytosol"/>
    <property type="evidence" value="ECO:0007669"/>
    <property type="project" value="TreeGrafter"/>
</dbReference>
<dbReference type="PRINTS" id="PR00033">
    <property type="entry name" value="HTHASNC"/>
</dbReference>
<keyword evidence="6" id="KW-1185">Reference proteome</keyword>
<dbReference type="InterPro" id="IPR011008">
    <property type="entry name" value="Dimeric_a/b-barrel"/>
</dbReference>
<dbReference type="InterPro" id="IPR019888">
    <property type="entry name" value="Tscrpt_reg_AsnC-like"/>
</dbReference>
<dbReference type="PANTHER" id="PTHR30154">
    <property type="entry name" value="LEUCINE-RESPONSIVE REGULATORY PROTEIN"/>
    <property type="match status" value="1"/>
</dbReference>
<dbReference type="EMBL" id="QZEZ01000004">
    <property type="protein sequence ID" value="RJK95982.1"/>
    <property type="molecule type" value="Genomic_DNA"/>
</dbReference>
<name>A0A3A3YYS2_9ACTN</name>
<evidence type="ECO:0000256" key="2">
    <source>
        <dbReference type="ARBA" id="ARBA00023125"/>
    </source>
</evidence>
<dbReference type="OrthoDB" id="3396933at2"/>
<dbReference type="GO" id="GO:0043565">
    <property type="term" value="F:sequence-specific DNA binding"/>
    <property type="evidence" value="ECO:0007669"/>
    <property type="project" value="InterPro"/>
</dbReference>
<dbReference type="SUPFAM" id="SSF54909">
    <property type="entry name" value="Dimeric alpha+beta barrel"/>
    <property type="match status" value="1"/>
</dbReference>
<dbReference type="PANTHER" id="PTHR30154:SF34">
    <property type="entry name" value="TRANSCRIPTIONAL REGULATOR AZLB"/>
    <property type="match status" value="1"/>
</dbReference>
<dbReference type="RefSeq" id="WP_119950408.1">
    <property type="nucleotide sequence ID" value="NZ_QZEZ01000004.1"/>
</dbReference>
<evidence type="ECO:0000256" key="3">
    <source>
        <dbReference type="ARBA" id="ARBA00023163"/>
    </source>
</evidence>
<keyword evidence="2" id="KW-0238">DNA-binding</keyword>
<feature type="domain" description="HTH asnC-type" evidence="4">
    <location>
        <begin position="3"/>
        <end position="64"/>
    </location>
</feature>
<keyword evidence="1" id="KW-0805">Transcription regulation</keyword>
<accession>A0A3A3YYS2</accession>
<evidence type="ECO:0000313" key="6">
    <source>
        <dbReference type="Proteomes" id="UP000265614"/>
    </source>
</evidence>
<dbReference type="InterPro" id="IPR036390">
    <property type="entry name" value="WH_DNA-bd_sf"/>
</dbReference>
<dbReference type="InterPro" id="IPR036388">
    <property type="entry name" value="WH-like_DNA-bd_sf"/>
</dbReference>
<dbReference type="InterPro" id="IPR000485">
    <property type="entry name" value="AsnC-type_HTH_dom"/>
</dbReference>